<accession>A0A8B6EG06</accession>
<feature type="non-terminal residue" evidence="2">
    <location>
        <position position="1"/>
    </location>
</feature>
<protein>
    <submittedName>
        <fullName evidence="2">C-type lectin superfamily 17 member A</fullName>
    </submittedName>
</protein>
<name>A0A8B6EG06_MYTGA</name>
<feature type="domain" description="C-type lectin" evidence="1">
    <location>
        <begin position="11"/>
        <end position="136"/>
    </location>
</feature>
<dbReference type="GO" id="GO:0030246">
    <property type="term" value="F:carbohydrate binding"/>
    <property type="evidence" value="ECO:0007669"/>
    <property type="project" value="UniProtKB-KW"/>
</dbReference>
<keyword evidence="2" id="KW-0430">Lectin</keyword>
<dbReference type="InterPro" id="IPR016186">
    <property type="entry name" value="C-type_lectin-like/link_sf"/>
</dbReference>
<gene>
    <name evidence="2" type="ORF">MGAL_10B077138</name>
</gene>
<dbReference type="InterPro" id="IPR016187">
    <property type="entry name" value="CTDL_fold"/>
</dbReference>
<keyword evidence="3" id="KW-1185">Reference proteome</keyword>
<reference evidence="2" key="1">
    <citation type="submission" date="2018-11" db="EMBL/GenBank/DDBJ databases">
        <authorList>
            <person name="Alioto T."/>
            <person name="Alioto T."/>
        </authorList>
    </citation>
    <scope>NUCLEOTIDE SEQUENCE</scope>
</reference>
<feature type="non-terminal residue" evidence="2">
    <location>
        <position position="138"/>
    </location>
</feature>
<dbReference type="OrthoDB" id="6148339at2759"/>
<dbReference type="PANTHER" id="PTHR22801">
    <property type="entry name" value="LITHOSTATHINE"/>
    <property type="match status" value="1"/>
</dbReference>
<dbReference type="Pfam" id="PF00059">
    <property type="entry name" value="Lectin_C"/>
    <property type="match status" value="1"/>
</dbReference>
<organism evidence="2 3">
    <name type="scientific">Mytilus galloprovincialis</name>
    <name type="common">Mediterranean mussel</name>
    <dbReference type="NCBI Taxonomy" id="29158"/>
    <lineage>
        <taxon>Eukaryota</taxon>
        <taxon>Metazoa</taxon>
        <taxon>Spiralia</taxon>
        <taxon>Lophotrochozoa</taxon>
        <taxon>Mollusca</taxon>
        <taxon>Bivalvia</taxon>
        <taxon>Autobranchia</taxon>
        <taxon>Pteriomorphia</taxon>
        <taxon>Mytilida</taxon>
        <taxon>Mytiloidea</taxon>
        <taxon>Mytilidae</taxon>
        <taxon>Mytilinae</taxon>
        <taxon>Mytilus</taxon>
    </lineage>
</organism>
<dbReference type="EMBL" id="UYJE01005126">
    <property type="protein sequence ID" value="VDI34181.1"/>
    <property type="molecule type" value="Genomic_DNA"/>
</dbReference>
<dbReference type="InterPro" id="IPR001304">
    <property type="entry name" value="C-type_lectin-like"/>
</dbReference>
<sequence>TLTCPAGWNSFGLKCYKISHQPLTFWNASEYCNNQNADVIMPRTAEEVNTMQTLVGQINSTKSWHGIWIGLTDIESEGTWFWNDGTKLNSTNELWNTETNEPNGFRTENCAIGHKWTENYKWTDVSCNADNRVVCQLK</sequence>
<evidence type="ECO:0000313" key="2">
    <source>
        <dbReference type="EMBL" id="VDI34181.1"/>
    </source>
</evidence>
<dbReference type="InterPro" id="IPR050801">
    <property type="entry name" value="Ca-Dep_Lectins_ImmuneDev"/>
</dbReference>
<dbReference type="SUPFAM" id="SSF56436">
    <property type="entry name" value="C-type lectin-like"/>
    <property type="match status" value="1"/>
</dbReference>
<comment type="caution">
    <text evidence="2">The sequence shown here is derived from an EMBL/GenBank/DDBJ whole genome shotgun (WGS) entry which is preliminary data.</text>
</comment>
<dbReference type="PROSITE" id="PS50041">
    <property type="entry name" value="C_TYPE_LECTIN_2"/>
    <property type="match status" value="1"/>
</dbReference>
<dbReference type="SMART" id="SM00034">
    <property type="entry name" value="CLECT"/>
    <property type="match status" value="1"/>
</dbReference>
<evidence type="ECO:0000259" key="1">
    <source>
        <dbReference type="PROSITE" id="PS50041"/>
    </source>
</evidence>
<evidence type="ECO:0000313" key="3">
    <source>
        <dbReference type="Proteomes" id="UP000596742"/>
    </source>
</evidence>
<dbReference type="PANTHER" id="PTHR22801:SF63">
    <property type="entry name" value="C-TYPE LECTIN DOMAIN-CONTAINING PROTEIN"/>
    <property type="match status" value="1"/>
</dbReference>
<proteinExistence type="predicted"/>
<dbReference type="AlphaFoldDB" id="A0A8B6EG06"/>
<dbReference type="Gene3D" id="3.10.100.10">
    <property type="entry name" value="Mannose-Binding Protein A, subunit A"/>
    <property type="match status" value="1"/>
</dbReference>
<dbReference type="Proteomes" id="UP000596742">
    <property type="component" value="Unassembled WGS sequence"/>
</dbReference>